<dbReference type="RefSeq" id="WP_108900007.1">
    <property type="nucleotide sequence ID" value="NZ_CP029185.2"/>
</dbReference>
<dbReference type="Gene3D" id="3.30.160.390">
    <property type="entry name" value="Integrase, DNA-binding domain"/>
    <property type="match status" value="1"/>
</dbReference>
<organism evidence="2 3">
    <name type="scientific">Limnobaculum parvum</name>
    <dbReference type="NCBI Taxonomy" id="2172103"/>
    <lineage>
        <taxon>Bacteria</taxon>
        <taxon>Pseudomonadati</taxon>
        <taxon>Pseudomonadota</taxon>
        <taxon>Gammaproteobacteria</taxon>
        <taxon>Enterobacterales</taxon>
        <taxon>Budviciaceae</taxon>
        <taxon>Limnobaculum</taxon>
    </lineage>
</organism>
<gene>
    <name evidence="2" type="ORF">HYN51_04790</name>
</gene>
<reference evidence="2 3" key="1">
    <citation type="journal article" date="2019" name="Int. J. Syst. Evol. Microbiol.">
        <title>Limnobaculum parvum gen. nov., sp. nov., isolated from a freshwater lake.</title>
        <authorList>
            <person name="Baek C."/>
            <person name="Shin S.K."/>
            <person name="Yi H."/>
        </authorList>
    </citation>
    <scope>NUCLEOTIDE SEQUENCE [LARGE SCALE GENOMIC DNA]</scope>
    <source>
        <strain evidence="2 3">HYN0051</strain>
    </source>
</reference>
<dbReference type="InterPro" id="IPR038488">
    <property type="entry name" value="Integrase_DNA-bd_sf"/>
</dbReference>
<name>A0A2Y9TWD7_9GAMM</name>
<protein>
    <submittedName>
        <fullName evidence="2">DUF4102 domain-containing protein</fullName>
    </submittedName>
</protein>
<evidence type="ECO:0000256" key="1">
    <source>
        <dbReference type="SAM" id="MobiDB-lite"/>
    </source>
</evidence>
<dbReference type="KEGG" id="lpv:HYN51_04790"/>
<accession>A0A2Y9TWD7</accession>
<feature type="region of interest" description="Disordered" evidence="1">
    <location>
        <begin position="1"/>
        <end position="24"/>
    </location>
</feature>
<sequence length="71" mass="7867">MRDKQPAKSLSTKAREAMKPYDKDKVDTGENMGLHVTCGATGVKIFFYRYSSPIVGNLIQITIGCFPQISL</sequence>
<keyword evidence="3" id="KW-1185">Reference proteome</keyword>
<dbReference type="Proteomes" id="UP000244908">
    <property type="component" value="Chromosome"/>
</dbReference>
<dbReference type="EMBL" id="CP029185">
    <property type="protein sequence ID" value="AWH87932.1"/>
    <property type="molecule type" value="Genomic_DNA"/>
</dbReference>
<proteinExistence type="predicted"/>
<feature type="compositionally biased region" description="Basic and acidic residues" evidence="1">
    <location>
        <begin position="13"/>
        <end position="24"/>
    </location>
</feature>
<evidence type="ECO:0000313" key="3">
    <source>
        <dbReference type="Proteomes" id="UP000244908"/>
    </source>
</evidence>
<evidence type="ECO:0000313" key="2">
    <source>
        <dbReference type="EMBL" id="AWH87932.1"/>
    </source>
</evidence>
<dbReference type="AlphaFoldDB" id="A0A2Y9TWD7"/>
<dbReference type="OrthoDB" id="5589990at2"/>